<accession>A0A067M736</accession>
<organism evidence="1 2">
    <name type="scientific">Botryobasidium botryosum (strain FD-172 SS1)</name>
    <dbReference type="NCBI Taxonomy" id="930990"/>
    <lineage>
        <taxon>Eukaryota</taxon>
        <taxon>Fungi</taxon>
        <taxon>Dikarya</taxon>
        <taxon>Basidiomycota</taxon>
        <taxon>Agaricomycotina</taxon>
        <taxon>Agaricomycetes</taxon>
        <taxon>Cantharellales</taxon>
        <taxon>Botryobasidiaceae</taxon>
        <taxon>Botryobasidium</taxon>
    </lineage>
</organism>
<dbReference type="EMBL" id="KL198108">
    <property type="protein sequence ID" value="KDQ07376.1"/>
    <property type="molecule type" value="Genomic_DNA"/>
</dbReference>
<feature type="non-terminal residue" evidence="1">
    <location>
        <position position="371"/>
    </location>
</feature>
<dbReference type="Pfam" id="PF18759">
    <property type="entry name" value="Plavaka"/>
    <property type="match status" value="1"/>
</dbReference>
<name>A0A067M736_BOTB1</name>
<evidence type="ECO:0000313" key="1">
    <source>
        <dbReference type="EMBL" id="KDQ07376.1"/>
    </source>
</evidence>
<dbReference type="InParanoid" id="A0A067M736"/>
<keyword evidence="2" id="KW-1185">Reference proteome</keyword>
<feature type="non-terminal residue" evidence="1">
    <location>
        <position position="1"/>
    </location>
</feature>
<dbReference type="InterPro" id="IPR041078">
    <property type="entry name" value="Plavaka"/>
</dbReference>
<dbReference type="OrthoDB" id="3199698at2759"/>
<reference evidence="2" key="1">
    <citation type="journal article" date="2014" name="Proc. Natl. Acad. Sci. U.S.A.">
        <title>Extensive sampling of basidiomycete genomes demonstrates inadequacy of the white-rot/brown-rot paradigm for wood decay fungi.</title>
        <authorList>
            <person name="Riley R."/>
            <person name="Salamov A.A."/>
            <person name="Brown D.W."/>
            <person name="Nagy L.G."/>
            <person name="Floudas D."/>
            <person name="Held B.W."/>
            <person name="Levasseur A."/>
            <person name="Lombard V."/>
            <person name="Morin E."/>
            <person name="Otillar R."/>
            <person name="Lindquist E.A."/>
            <person name="Sun H."/>
            <person name="LaButti K.M."/>
            <person name="Schmutz J."/>
            <person name="Jabbour D."/>
            <person name="Luo H."/>
            <person name="Baker S.E."/>
            <person name="Pisabarro A.G."/>
            <person name="Walton J.D."/>
            <person name="Blanchette R.A."/>
            <person name="Henrissat B."/>
            <person name="Martin F."/>
            <person name="Cullen D."/>
            <person name="Hibbett D.S."/>
            <person name="Grigoriev I.V."/>
        </authorList>
    </citation>
    <scope>NUCLEOTIDE SEQUENCE [LARGE SCALE GENOMIC DNA]</scope>
    <source>
        <strain evidence="2">FD-172 SS1</strain>
    </source>
</reference>
<dbReference type="Proteomes" id="UP000027195">
    <property type="component" value="Unassembled WGS sequence"/>
</dbReference>
<sequence length="371" mass="41511">ITYHLPPGLPCDANGRPLPPSVPPAPYNNYPHAEHTDWSPFASRVAFETAELLYKKIQMSEGDINSILELWAASLVKHNDEPPYRNAESLYATIDAITIGNAPWQCVSVRYSGRHLETNAPVWMDREFHVWHRNPLLVLQNILANPDFKGKVDEAPFQEFSSEGKRQWRDFMSGNWSWRIADAIIKECGLESVDGASLASIILGSDKTTVSVGTGNTEFHPLYFSIGNTHIDLRRSHCGALLPIAFLAIPKSTCLPAFCRLKTQLFHTSSLFILSPLKPGMRSPIIMRWPDGHLRRSIFNLAIYIADYPEQALFASIVSGWCPVCTADPSDLDGSPACARCREHTDLLAKHFGAKFLWENYGTVIPHTMGR</sequence>
<dbReference type="AlphaFoldDB" id="A0A067M736"/>
<protein>
    <submittedName>
        <fullName evidence="1">Uncharacterized protein</fullName>
    </submittedName>
</protein>
<gene>
    <name evidence="1" type="ORF">BOTBODRAFT_75993</name>
</gene>
<dbReference type="STRING" id="930990.A0A067M736"/>
<proteinExistence type="predicted"/>
<dbReference type="HOGENOM" id="CLU_006344_14_0_1"/>
<evidence type="ECO:0000313" key="2">
    <source>
        <dbReference type="Proteomes" id="UP000027195"/>
    </source>
</evidence>